<dbReference type="AlphaFoldDB" id="A0A1H0FBH0"/>
<evidence type="ECO:0000313" key="3">
    <source>
        <dbReference type="Proteomes" id="UP000198778"/>
    </source>
</evidence>
<feature type="transmembrane region" description="Helical" evidence="1">
    <location>
        <begin position="48"/>
        <end position="67"/>
    </location>
</feature>
<accession>A0A1H0FBH0</accession>
<protein>
    <submittedName>
        <fullName evidence="2">Uncharacterized protein</fullName>
    </submittedName>
</protein>
<name>A0A1H0FBH0_9BACI</name>
<sequence>MPLMNIQQYYIRTAKTFRLLAWLSLAAALIITAAFSIIGWQYLLHPNALYLVVLAGSFPGFLIAAHAKKTRAKEIKVTTPEQSLTFEKQRRFILVPFVHWLREFVIFTMKGEAVAVIREDVTGLQKAAKFCLHLIGLRPYLKKKIIVENQEGTLYRLYKDRGFKQRYHLYTSDGTKLAEYDMNLLNLLRAYSNIYDEAGNKIGENHGGFGGIQFEVRDINKNKLIDTKYDGIPLEAMNIFAGVRGDIITVEEDLAHQTPIFLLSPLLIQLHYRR</sequence>
<keyword evidence="1" id="KW-0472">Membrane</keyword>
<proteinExistence type="predicted"/>
<keyword evidence="1" id="KW-1133">Transmembrane helix</keyword>
<organism evidence="2 3">
    <name type="scientific">Alkalicoccus daliensis</name>
    <dbReference type="NCBI Taxonomy" id="745820"/>
    <lineage>
        <taxon>Bacteria</taxon>
        <taxon>Bacillati</taxon>
        <taxon>Bacillota</taxon>
        <taxon>Bacilli</taxon>
        <taxon>Bacillales</taxon>
        <taxon>Bacillaceae</taxon>
        <taxon>Alkalicoccus</taxon>
    </lineage>
</organism>
<gene>
    <name evidence="2" type="ORF">SAMN04488053_104266</name>
</gene>
<dbReference type="EMBL" id="FNIL01000004">
    <property type="protein sequence ID" value="SDN92010.1"/>
    <property type="molecule type" value="Genomic_DNA"/>
</dbReference>
<evidence type="ECO:0000313" key="2">
    <source>
        <dbReference type="EMBL" id="SDN92010.1"/>
    </source>
</evidence>
<keyword evidence="1" id="KW-0812">Transmembrane</keyword>
<dbReference type="Proteomes" id="UP000198778">
    <property type="component" value="Unassembled WGS sequence"/>
</dbReference>
<evidence type="ECO:0000256" key="1">
    <source>
        <dbReference type="SAM" id="Phobius"/>
    </source>
</evidence>
<reference evidence="3" key="1">
    <citation type="submission" date="2016-10" db="EMBL/GenBank/DDBJ databases">
        <authorList>
            <person name="Varghese N."/>
            <person name="Submissions S."/>
        </authorList>
    </citation>
    <scope>NUCLEOTIDE SEQUENCE [LARGE SCALE GENOMIC DNA]</scope>
    <source>
        <strain evidence="3">CGMCC 1.10369</strain>
    </source>
</reference>
<feature type="transmembrane region" description="Helical" evidence="1">
    <location>
        <begin position="20"/>
        <end position="42"/>
    </location>
</feature>
<keyword evidence="3" id="KW-1185">Reference proteome</keyword>
<dbReference type="STRING" id="745820.SAMN04488053_104266"/>